<protein>
    <submittedName>
        <fullName evidence="3">Tudor/PWWP/MBT superfamily protein</fullName>
    </submittedName>
</protein>
<organism evidence="3 4">
    <name type="scientific">Striga asiatica</name>
    <name type="common">Asiatic witchweed</name>
    <name type="synonym">Buchnera asiatica</name>
    <dbReference type="NCBI Taxonomy" id="4170"/>
    <lineage>
        <taxon>Eukaryota</taxon>
        <taxon>Viridiplantae</taxon>
        <taxon>Streptophyta</taxon>
        <taxon>Embryophyta</taxon>
        <taxon>Tracheophyta</taxon>
        <taxon>Spermatophyta</taxon>
        <taxon>Magnoliopsida</taxon>
        <taxon>eudicotyledons</taxon>
        <taxon>Gunneridae</taxon>
        <taxon>Pentapetalae</taxon>
        <taxon>asterids</taxon>
        <taxon>lamiids</taxon>
        <taxon>Lamiales</taxon>
        <taxon>Orobanchaceae</taxon>
        <taxon>Buchnereae</taxon>
        <taxon>Striga</taxon>
    </lineage>
</organism>
<dbReference type="Proteomes" id="UP000325081">
    <property type="component" value="Unassembled WGS sequence"/>
</dbReference>
<evidence type="ECO:0000256" key="1">
    <source>
        <dbReference type="SAM" id="MobiDB-lite"/>
    </source>
</evidence>
<dbReference type="Gene3D" id="2.30.30.140">
    <property type="match status" value="1"/>
</dbReference>
<dbReference type="AlphaFoldDB" id="A0A5A7Q0V4"/>
<proteinExistence type="predicted"/>
<evidence type="ECO:0000313" key="3">
    <source>
        <dbReference type="EMBL" id="GER38516.1"/>
    </source>
</evidence>
<gene>
    <name evidence="3" type="ORF">STAS_15038</name>
</gene>
<dbReference type="EMBL" id="BKCP01005516">
    <property type="protein sequence ID" value="GER38516.1"/>
    <property type="molecule type" value="Genomic_DNA"/>
</dbReference>
<dbReference type="OrthoDB" id="21615at2759"/>
<evidence type="ECO:0000259" key="2">
    <source>
        <dbReference type="PROSITE" id="PS50812"/>
    </source>
</evidence>
<feature type="compositionally biased region" description="Basic and acidic residues" evidence="1">
    <location>
        <begin position="503"/>
        <end position="521"/>
    </location>
</feature>
<dbReference type="SMART" id="SM00293">
    <property type="entry name" value="PWWP"/>
    <property type="match status" value="1"/>
</dbReference>
<feature type="domain" description="PWWP" evidence="2">
    <location>
        <begin position="189"/>
        <end position="247"/>
    </location>
</feature>
<feature type="region of interest" description="Disordered" evidence="1">
    <location>
        <begin position="686"/>
        <end position="716"/>
    </location>
</feature>
<name>A0A5A7Q0V4_STRAF</name>
<sequence>MDSVSVCNIGSKCTTDVNNGRPDVNDVKLAGSLGKGCTRESVVCDEVAGNSELYKGLGVDNFYDHKTPILANGDRKINKEMPNMKGDSKFCGNKEIQTGKLEGLVEKSDDFVLSPEPRSPTEIEFSGDGINLFVEVFGPLDGLSEGNDNSSVKEEVEDCSLENSENTKRVFFKNEMENKVDEQEFMFDVGDLVWAKTRTPIWWPGIITDPSIDETKSEKKGAYLVKYFGPANHMWCNNSDLKPFIEYYEQLSGQNTSRSFCGSVEKALFEVGHLVKSKMTCPCFSKESFYPKATKGKTDDVLLSLSGFDPTSFLTGIRNFASSACSPGKIELIVAKNRLSSFYRSTGHRELPIELLCARDGLSYEVKVEGREKSSRAKKKRNPSDYDDLASADKLSSGKGSESRERKRSKFLSYPFEDLKHGSSSMKKKPKKSMQVRRVVSKADDINATSNELLAELRSAVCDPFYLEGSKYSDSLERFYCSFRSFAFLDADIADKEARAAKQVTKCERKSPENSCKETKAPKKKTKVLLKQESENSSSNLDSVTKMDNPEACKEAKALKKKKTKVPKQESEKSSLTNLDFIDKLPKMNNPEACKEKAVEIKKTEVLKQESENSSSILDPVNKLPNIDNPEAKGSSALHTSAEKVELWVTSSGLELKSSLGLGTNVNNNHNGSCIISFLHPCPDNKNKNNNEPNHPLSGLPDLNKNSPFPDEQVPLTEPSRISKISLHQSASSKEAVGPTPSPNILQFTNGIINTWPGPFAVQESGKGKAEEINKASRFPNRVENLPGNKQDVSSSDGKQPQKRARKEDPGGRLVLKFEPGFPLPSSETLSAKFSRYGLVNKSEIRFLDETTVEIPYVRTPDLCFAHRSLESESPFGKALVGFELNCPHLKLEKKPRKSPVLTVGPHTKMPAWRALEVPRMLARPVEVGPRVPAGASPDIAFMKKNVEMMKLTLEKMGDEVQPDVRAKLENEIRAFLDKIENVAGSSSST</sequence>
<feature type="region of interest" description="Disordered" evidence="1">
    <location>
        <begin position="777"/>
        <end position="812"/>
    </location>
</feature>
<dbReference type="PROSITE" id="PS50812">
    <property type="entry name" value="PWWP"/>
    <property type="match status" value="1"/>
</dbReference>
<accession>A0A5A7Q0V4</accession>
<dbReference type="InterPro" id="IPR052657">
    <property type="entry name" value="PDP_family_Arabidopsis"/>
</dbReference>
<dbReference type="PANTHER" id="PTHR10688">
    <property type="entry name" value="PWWP DOMAIN-CONTAINING PROTEIN"/>
    <property type="match status" value="1"/>
</dbReference>
<reference evidence="4" key="1">
    <citation type="journal article" date="2019" name="Curr. Biol.">
        <title>Genome Sequence of Striga asiatica Provides Insight into the Evolution of Plant Parasitism.</title>
        <authorList>
            <person name="Yoshida S."/>
            <person name="Kim S."/>
            <person name="Wafula E.K."/>
            <person name="Tanskanen J."/>
            <person name="Kim Y.M."/>
            <person name="Honaas L."/>
            <person name="Yang Z."/>
            <person name="Spallek T."/>
            <person name="Conn C.E."/>
            <person name="Ichihashi Y."/>
            <person name="Cheong K."/>
            <person name="Cui S."/>
            <person name="Der J.P."/>
            <person name="Gundlach H."/>
            <person name="Jiao Y."/>
            <person name="Hori C."/>
            <person name="Ishida J.K."/>
            <person name="Kasahara H."/>
            <person name="Kiba T."/>
            <person name="Kim M.S."/>
            <person name="Koo N."/>
            <person name="Laohavisit A."/>
            <person name="Lee Y.H."/>
            <person name="Lumba S."/>
            <person name="McCourt P."/>
            <person name="Mortimer J.C."/>
            <person name="Mutuku J.M."/>
            <person name="Nomura T."/>
            <person name="Sasaki-Sekimoto Y."/>
            <person name="Seto Y."/>
            <person name="Wang Y."/>
            <person name="Wakatake T."/>
            <person name="Sakakibara H."/>
            <person name="Demura T."/>
            <person name="Yamaguchi S."/>
            <person name="Yoneyama K."/>
            <person name="Manabe R.I."/>
            <person name="Nelson D.C."/>
            <person name="Schulman A.H."/>
            <person name="Timko M.P."/>
            <person name="dePamphilis C.W."/>
            <person name="Choi D."/>
            <person name="Shirasu K."/>
        </authorList>
    </citation>
    <scope>NUCLEOTIDE SEQUENCE [LARGE SCALE GENOMIC DNA]</scope>
    <source>
        <strain evidence="4">cv. UVA1</strain>
    </source>
</reference>
<dbReference type="CDD" id="cd05162">
    <property type="entry name" value="PWWP"/>
    <property type="match status" value="1"/>
</dbReference>
<feature type="region of interest" description="Disordered" evidence="1">
    <location>
        <begin position="369"/>
        <end position="408"/>
    </location>
</feature>
<feature type="region of interest" description="Disordered" evidence="1">
    <location>
        <begin position="503"/>
        <end position="550"/>
    </location>
</feature>
<evidence type="ECO:0000313" key="4">
    <source>
        <dbReference type="Proteomes" id="UP000325081"/>
    </source>
</evidence>
<dbReference type="InterPro" id="IPR000313">
    <property type="entry name" value="PWWP_dom"/>
</dbReference>
<dbReference type="Pfam" id="PF00855">
    <property type="entry name" value="PWWP"/>
    <property type="match status" value="1"/>
</dbReference>
<dbReference type="PANTHER" id="PTHR10688:SF6">
    <property type="entry name" value="SERINE_THREONINE-KINASE ATM"/>
    <property type="match status" value="1"/>
</dbReference>
<comment type="caution">
    <text evidence="3">The sequence shown here is derived from an EMBL/GenBank/DDBJ whole genome shotgun (WGS) entry which is preliminary data.</text>
</comment>
<dbReference type="SUPFAM" id="SSF63748">
    <property type="entry name" value="Tudor/PWWP/MBT"/>
    <property type="match status" value="1"/>
</dbReference>
<keyword evidence="4" id="KW-1185">Reference proteome</keyword>